<feature type="transmembrane region" description="Helical" evidence="1">
    <location>
        <begin position="78"/>
        <end position="98"/>
    </location>
</feature>
<keyword evidence="3" id="KW-1185">Reference proteome</keyword>
<sequence>MNIIFAIVIIGVYYGTDTIFKSKYDGNPLDIDSVDDCDYPGDNFGQFVIIGGVIMACIMLGLTMFIDKSKAFVMAVAAYNVIWMIFYFSAAIIILSYWSGEDDYYNLCTFNKINDNYTTLDGSKLNETVETMRAGGLTVGSFALLEDLILIINTAFLFIGKLIELVLLIEFDGIVDQI</sequence>
<feature type="transmembrane region" description="Helical" evidence="1">
    <location>
        <begin position="148"/>
        <end position="169"/>
    </location>
</feature>
<keyword evidence="1" id="KW-1133">Transmembrane helix</keyword>
<dbReference type="OrthoDB" id="10331140at2759"/>
<reference evidence="2 3" key="1">
    <citation type="journal article" date="2019" name="PLoS Biol.">
        <title>Sex chromosomes control vertical transmission of feminizing Wolbachia symbionts in an isopod.</title>
        <authorList>
            <person name="Becking T."/>
            <person name="Chebbi M.A."/>
            <person name="Giraud I."/>
            <person name="Moumen B."/>
            <person name="Laverre T."/>
            <person name="Caubet Y."/>
            <person name="Peccoud J."/>
            <person name="Gilbert C."/>
            <person name="Cordaux R."/>
        </authorList>
    </citation>
    <scope>NUCLEOTIDE SEQUENCE [LARGE SCALE GENOMIC DNA]</scope>
    <source>
        <strain evidence="2">ANa2</strain>
        <tissue evidence="2">Whole body excluding digestive tract and cuticle</tissue>
    </source>
</reference>
<evidence type="ECO:0000313" key="3">
    <source>
        <dbReference type="Proteomes" id="UP000326759"/>
    </source>
</evidence>
<keyword evidence="1" id="KW-0472">Membrane</keyword>
<keyword evidence="1" id="KW-0812">Transmembrane</keyword>
<dbReference type="Proteomes" id="UP000326759">
    <property type="component" value="Unassembled WGS sequence"/>
</dbReference>
<evidence type="ECO:0008006" key="4">
    <source>
        <dbReference type="Google" id="ProtNLM"/>
    </source>
</evidence>
<protein>
    <recommendedName>
        <fullName evidence="4">MARVEL domain-containing protein</fullName>
    </recommendedName>
</protein>
<organism evidence="2 3">
    <name type="scientific">Armadillidium nasatum</name>
    <dbReference type="NCBI Taxonomy" id="96803"/>
    <lineage>
        <taxon>Eukaryota</taxon>
        <taxon>Metazoa</taxon>
        <taxon>Ecdysozoa</taxon>
        <taxon>Arthropoda</taxon>
        <taxon>Crustacea</taxon>
        <taxon>Multicrustacea</taxon>
        <taxon>Malacostraca</taxon>
        <taxon>Eumalacostraca</taxon>
        <taxon>Peracarida</taxon>
        <taxon>Isopoda</taxon>
        <taxon>Oniscidea</taxon>
        <taxon>Crinocheta</taxon>
        <taxon>Armadillidiidae</taxon>
        <taxon>Armadillidium</taxon>
    </lineage>
</organism>
<name>A0A5N5TG74_9CRUS</name>
<proteinExistence type="predicted"/>
<evidence type="ECO:0000313" key="2">
    <source>
        <dbReference type="EMBL" id="KAB7505237.1"/>
    </source>
</evidence>
<comment type="caution">
    <text evidence="2">The sequence shown here is derived from an EMBL/GenBank/DDBJ whole genome shotgun (WGS) entry which is preliminary data.</text>
</comment>
<gene>
    <name evidence="2" type="ORF">Anas_02619</name>
</gene>
<feature type="transmembrane region" description="Helical" evidence="1">
    <location>
        <begin position="44"/>
        <end position="66"/>
    </location>
</feature>
<accession>A0A5N5TG74</accession>
<dbReference type="EMBL" id="SEYY01001546">
    <property type="protein sequence ID" value="KAB7505237.1"/>
    <property type="molecule type" value="Genomic_DNA"/>
</dbReference>
<evidence type="ECO:0000256" key="1">
    <source>
        <dbReference type="SAM" id="Phobius"/>
    </source>
</evidence>
<dbReference type="AlphaFoldDB" id="A0A5N5TG74"/>